<reference evidence="1 2" key="2">
    <citation type="submission" date="2016-08" db="EMBL/GenBank/DDBJ databases">
        <title>Pervasive Adenine N6-methylation of Active Genes in Fungi.</title>
        <authorList>
            <consortium name="DOE Joint Genome Institute"/>
            <person name="Mondo S.J."/>
            <person name="Dannebaum R.O."/>
            <person name="Kuo R.C."/>
            <person name="Labutti K."/>
            <person name="Haridas S."/>
            <person name="Kuo A."/>
            <person name="Salamov A."/>
            <person name="Ahrendt S.R."/>
            <person name="Lipzen A."/>
            <person name="Sullivan W."/>
            <person name="Andreopoulos W.B."/>
            <person name="Clum A."/>
            <person name="Lindquist E."/>
            <person name="Daum C."/>
            <person name="Ramamoorthy G.K."/>
            <person name="Gryganskyi A."/>
            <person name="Culley D."/>
            <person name="Magnuson J.K."/>
            <person name="James T.Y."/>
            <person name="O'Malley M.A."/>
            <person name="Stajich J.E."/>
            <person name="Spatafora J.W."/>
            <person name="Visel A."/>
            <person name="Grigoriev I.V."/>
        </authorList>
    </citation>
    <scope>NUCLEOTIDE SEQUENCE [LARGE SCALE GENOMIC DNA]</scope>
    <source>
        <strain evidence="2">finn</strain>
    </source>
</reference>
<protein>
    <recommendedName>
        <fullName evidence="3">TPR-like protein</fullName>
    </recommendedName>
</protein>
<dbReference type="SUPFAM" id="SSF48452">
    <property type="entry name" value="TPR-like"/>
    <property type="match status" value="1"/>
</dbReference>
<keyword evidence="2" id="KW-1185">Reference proteome</keyword>
<proteinExistence type="predicted"/>
<dbReference type="EMBL" id="MCFH01000007">
    <property type="protein sequence ID" value="ORX56476.1"/>
    <property type="molecule type" value="Genomic_DNA"/>
</dbReference>
<evidence type="ECO:0008006" key="3">
    <source>
        <dbReference type="Google" id="ProtNLM"/>
    </source>
</evidence>
<dbReference type="OrthoDB" id="2145158at2759"/>
<accession>A0A1Y1VJ88</accession>
<evidence type="ECO:0000313" key="1">
    <source>
        <dbReference type="EMBL" id="ORX56476.1"/>
    </source>
</evidence>
<dbReference type="AlphaFoldDB" id="A0A1Y1VJ88"/>
<organism evidence="1 2">
    <name type="scientific">Piromyces finnis</name>
    <dbReference type="NCBI Taxonomy" id="1754191"/>
    <lineage>
        <taxon>Eukaryota</taxon>
        <taxon>Fungi</taxon>
        <taxon>Fungi incertae sedis</taxon>
        <taxon>Chytridiomycota</taxon>
        <taxon>Chytridiomycota incertae sedis</taxon>
        <taxon>Neocallimastigomycetes</taxon>
        <taxon>Neocallimastigales</taxon>
        <taxon>Neocallimastigaceae</taxon>
        <taxon>Piromyces</taxon>
    </lineage>
</organism>
<dbReference type="Proteomes" id="UP000193719">
    <property type="component" value="Unassembled WGS sequence"/>
</dbReference>
<reference evidence="1 2" key="1">
    <citation type="submission" date="2016-08" db="EMBL/GenBank/DDBJ databases">
        <title>Genomes of anaerobic fungi encode conserved fungal cellulosomes for biomass hydrolysis.</title>
        <authorList>
            <consortium name="DOE Joint Genome Institute"/>
            <person name="Haitjema C.H."/>
            <person name="Gilmore S.P."/>
            <person name="Henske J.K."/>
            <person name="Solomon K.V."/>
            <person name="De Groot R."/>
            <person name="Kuo A."/>
            <person name="Mondo S.J."/>
            <person name="Salamov A.A."/>
            <person name="Labutti K."/>
            <person name="Zhao Z."/>
            <person name="Chiniquy J."/>
            <person name="Barry K."/>
            <person name="Brewer H.M."/>
            <person name="Purvine S.O."/>
            <person name="Wright A.T."/>
            <person name="Boxma B."/>
            <person name="Van Alen T."/>
            <person name="Hackstein J.H."/>
            <person name="Baker S.E."/>
            <person name="Grigoriev I.V."/>
            <person name="O'Malley M.A."/>
        </authorList>
    </citation>
    <scope>NUCLEOTIDE SEQUENCE [LARGE SCALE GENOMIC DNA]</scope>
    <source>
        <strain evidence="2">finn</strain>
    </source>
</reference>
<name>A0A1Y1VJ88_9FUNG</name>
<gene>
    <name evidence="1" type="ORF">BCR36DRAFT_345568</name>
</gene>
<sequence>MHIFFQCNSLSASSEKIIKILNFFDYFSVDYLRELKIYNQEWIKKRLNTQIKFHNSHTNPKKRIKYTNASIDDRLLKLENVLYEEGIKGLLSLSTTEKLILLYNYIIGPYLNNNQDKIYNYSVDNSQQNKESIQYILFLYIKILSTLLNEEEQKPTLMFMQELLENISNNPILLSKTGIEIGDLLDNNILKHSKHSEDLIFTDILSDKHILTSNLIKNNHFEIIETIKLFPYKNIIIIPILSNYYNIYILLFKKHFNISFSILEVFERQLMKLKRFNNFFFEGWLLLSFAYYKLFSYKKSKRILKYCQSILYFQKQKILENNDTNNYKLNYYDTIIVMLQGCSYYSIKKYEKSIMRFKVCVESNIYYEYSLWNLYLIYKQQQKKEEQMEILFILIQITYQRGELAQNIPMNLIFLRMFQLLYENQSEEEVLDFINNICLKKDILLNNSSGKNDISTLSLFRTIFRYSINKNNIEKAIDIFTFIKDIEPFDIIGSIYFSELLISQQHDTKLILRGIKILNHIKNYINFVEIASKEDKLCIMDINDFSVAKDRKIFSNELLINILSNNNYKNHSISDNRNKNEKDKKITNPYEKFDILIGFEQDNIEKYFDTIYQYMKANKLIFEDFCYSISSQHHLLSIVNWHLSYSYYSLGYVNKAYDLSKEAYILDSENLKIAYNYCILSLKIFGVNTYEKTAYEWRDCRNNNKNIIYSEEEVKYKKLDQWVDEIIKYNNK</sequence>
<evidence type="ECO:0000313" key="2">
    <source>
        <dbReference type="Proteomes" id="UP000193719"/>
    </source>
</evidence>
<dbReference type="InterPro" id="IPR011990">
    <property type="entry name" value="TPR-like_helical_dom_sf"/>
</dbReference>
<comment type="caution">
    <text evidence="1">The sequence shown here is derived from an EMBL/GenBank/DDBJ whole genome shotgun (WGS) entry which is preliminary data.</text>
</comment>